<reference evidence="6 7" key="1">
    <citation type="journal article" date="2017" name="ISME J.">
        <title>Energy and carbon metabolisms in a deep terrestrial subsurface fluid microbial community.</title>
        <authorList>
            <person name="Momper L."/>
            <person name="Jungbluth S.P."/>
            <person name="Lee M.D."/>
            <person name="Amend J.P."/>
        </authorList>
    </citation>
    <scope>NUCLEOTIDE SEQUENCE [LARGE SCALE GENOMIC DNA]</scope>
    <source>
        <strain evidence="6">SURF_5</strain>
    </source>
</reference>
<keyword evidence="4 6" id="KW-0067">ATP-binding</keyword>
<comment type="caution">
    <text evidence="6">The sequence shown here is derived from an EMBL/GenBank/DDBJ whole genome shotgun (WGS) entry which is preliminary data.</text>
</comment>
<evidence type="ECO:0000313" key="6">
    <source>
        <dbReference type="EMBL" id="RJP20561.1"/>
    </source>
</evidence>
<dbReference type="PANTHER" id="PTHR46743">
    <property type="entry name" value="TEICHOIC ACIDS EXPORT ATP-BINDING PROTEIN TAGH"/>
    <property type="match status" value="1"/>
</dbReference>
<dbReference type="SUPFAM" id="SSF52540">
    <property type="entry name" value="P-loop containing nucleoside triphosphate hydrolases"/>
    <property type="match status" value="1"/>
</dbReference>
<evidence type="ECO:0000256" key="3">
    <source>
        <dbReference type="ARBA" id="ARBA00022741"/>
    </source>
</evidence>
<dbReference type="InterPro" id="IPR027417">
    <property type="entry name" value="P-loop_NTPase"/>
</dbReference>
<feature type="domain" description="ABC transporter" evidence="5">
    <location>
        <begin position="26"/>
        <end position="257"/>
    </location>
</feature>
<gene>
    <name evidence="6" type="ORF">C4520_11385</name>
</gene>
<evidence type="ECO:0000256" key="1">
    <source>
        <dbReference type="ARBA" id="ARBA00005417"/>
    </source>
</evidence>
<dbReference type="GO" id="GO:0140359">
    <property type="term" value="F:ABC-type transporter activity"/>
    <property type="evidence" value="ECO:0007669"/>
    <property type="project" value="InterPro"/>
</dbReference>
<dbReference type="GO" id="GO:0005524">
    <property type="term" value="F:ATP binding"/>
    <property type="evidence" value="ECO:0007669"/>
    <property type="project" value="UniProtKB-KW"/>
</dbReference>
<dbReference type="Proteomes" id="UP000265882">
    <property type="component" value="Unassembled WGS sequence"/>
</dbReference>
<dbReference type="EMBL" id="QZKU01000076">
    <property type="protein sequence ID" value="RJP20561.1"/>
    <property type="molecule type" value="Genomic_DNA"/>
</dbReference>
<keyword evidence="3" id="KW-0547">Nucleotide-binding</keyword>
<evidence type="ECO:0000256" key="2">
    <source>
        <dbReference type="ARBA" id="ARBA00022448"/>
    </source>
</evidence>
<dbReference type="Pfam" id="PF14524">
    <property type="entry name" value="Wzt_C"/>
    <property type="match status" value="1"/>
</dbReference>
<evidence type="ECO:0000256" key="4">
    <source>
        <dbReference type="ARBA" id="ARBA00022840"/>
    </source>
</evidence>
<dbReference type="AlphaFoldDB" id="A0A3A4NYC1"/>
<comment type="similarity">
    <text evidence="1">Belongs to the ABC transporter superfamily.</text>
</comment>
<keyword evidence="2" id="KW-0813">Transport</keyword>
<dbReference type="Pfam" id="PF00005">
    <property type="entry name" value="ABC_tran"/>
    <property type="match status" value="1"/>
</dbReference>
<dbReference type="InterPro" id="IPR029439">
    <property type="entry name" value="Wzt_C"/>
</dbReference>
<dbReference type="InterPro" id="IPR003439">
    <property type="entry name" value="ABC_transporter-like_ATP-bd"/>
</dbReference>
<dbReference type="SMART" id="SM00382">
    <property type="entry name" value="AAA"/>
    <property type="match status" value="1"/>
</dbReference>
<dbReference type="CDD" id="cd10147">
    <property type="entry name" value="Wzt_C-like"/>
    <property type="match status" value="1"/>
</dbReference>
<dbReference type="PANTHER" id="PTHR46743:SF2">
    <property type="entry name" value="TEICHOIC ACIDS EXPORT ATP-BINDING PROTEIN TAGH"/>
    <property type="match status" value="1"/>
</dbReference>
<dbReference type="GO" id="GO:0016020">
    <property type="term" value="C:membrane"/>
    <property type="evidence" value="ECO:0007669"/>
    <property type="project" value="InterPro"/>
</dbReference>
<sequence>MDGDILIKCEGLSKKFCINQRKSMLYGGADVLFSMLGFPRRRDILRKHEIWALRDLNFEVKRGDTLGIIGVNGAGKSTLLRVLGGIYPPDAGAVYIKGPIGALISAGAGFHPDMTGRENIYLNGTIVGLKKKEIDRKLDEIIEFAEIGEFIDTPVRFYSSGMYVRLGFSIAVNIRPRILLIDEVLSVGDLTFQNKCLRKLKELRESVEGVLFVSHHLDHVRNICSDLIILNGGKIYFHGDVEEGVVCYQSLADEIKQRSRERESGRPALPGALSLGDHAQLEKIEISSREDGSASEICTGDDIVLKFHFKTWREIRKPQFALTVLDDRNTPIIWLISHDDHIEFDKLEAGEYQLKVIIRKPPLVAGIYRLDFGIREIETCEMLVKVRRFTSFRIHGRKFARAILSCDSNWSLQRVGEPTKVDEPGKG</sequence>
<accession>A0A3A4NYC1</accession>
<dbReference type="GO" id="GO:0016887">
    <property type="term" value="F:ATP hydrolysis activity"/>
    <property type="evidence" value="ECO:0007669"/>
    <property type="project" value="InterPro"/>
</dbReference>
<dbReference type="InterPro" id="IPR015860">
    <property type="entry name" value="ABC_transpr_TagH-like"/>
</dbReference>
<protein>
    <submittedName>
        <fullName evidence="6">ABC transporter ATP-binding protein</fullName>
    </submittedName>
</protein>
<evidence type="ECO:0000313" key="7">
    <source>
        <dbReference type="Proteomes" id="UP000265882"/>
    </source>
</evidence>
<dbReference type="InterPro" id="IPR050683">
    <property type="entry name" value="Bact_Polysacc_Export_ATP-bd"/>
</dbReference>
<dbReference type="CDD" id="cd03220">
    <property type="entry name" value="ABC_KpsT_Wzt"/>
    <property type="match status" value="1"/>
</dbReference>
<organism evidence="6 7">
    <name type="scientific">Abyssobacteria bacterium (strain SURF_5)</name>
    <dbReference type="NCBI Taxonomy" id="2093360"/>
    <lineage>
        <taxon>Bacteria</taxon>
        <taxon>Pseudomonadati</taxon>
        <taxon>Candidatus Hydrogenedentota</taxon>
        <taxon>Candidatus Abyssobacteria</taxon>
    </lineage>
</organism>
<evidence type="ECO:0000259" key="5">
    <source>
        <dbReference type="PROSITE" id="PS50893"/>
    </source>
</evidence>
<dbReference type="Gene3D" id="2.70.50.60">
    <property type="entry name" value="abc- transporter (atp binding component) like domain"/>
    <property type="match status" value="1"/>
</dbReference>
<name>A0A3A4NYC1_ABYX5</name>
<dbReference type="Gene3D" id="3.40.50.300">
    <property type="entry name" value="P-loop containing nucleotide triphosphate hydrolases"/>
    <property type="match status" value="1"/>
</dbReference>
<dbReference type="PROSITE" id="PS50893">
    <property type="entry name" value="ABC_TRANSPORTER_2"/>
    <property type="match status" value="1"/>
</dbReference>
<proteinExistence type="inferred from homology"/>
<dbReference type="InterPro" id="IPR003593">
    <property type="entry name" value="AAA+_ATPase"/>
</dbReference>